<gene>
    <name evidence="4" type="ORF">GALMADRAFT_241767</name>
</gene>
<dbReference type="PROSITE" id="PS51164">
    <property type="entry name" value="CBM1_2"/>
    <property type="match status" value="2"/>
</dbReference>
<evidence type="ECO:0000313" key="5">
    <source>
        <dbReference type="Proteomes" id="UP000027222"/>
    </source>
</evidence>
<keyword evidence="1 2" id="KW-0732">Signal</keyword>
<dbReference type="GO" id="GO:0005975">
    <property type="term" value="P:carbohydrate metabolic process"/>
    <property type="evidence" value="ECO:0007669"/>
    <property type="project" value="InterPro"/>
</dbReference>
<dbReference type="PROSITE" id="PS00562">
    <property type="entry name" value="CBM1_1"/>
    <property type="match status" value="1"/>
</dbReference>
<dbReference type="GO" id="GO:0005576">
    <property type="term" value="C:extracellular region"/>
    <property type="evidence" value="ECO:0007669"/>
    <property type="project" value="InterPro"/>
</dbReference>
<dbReference type="AlphaFoldDB" id="A0A067TDC1"/>
<dbReference type="HOGENOM" id="CLU_2038256_0_0_1"/>
<dbReference type="Pfam" id="PF00734">
    <property type="entry name" value="CBM_1"/>
    <property type="match status" value="2"/>
</dbReference>
<organism evidence="4 5">
    <name type="scientific">Galerina marginata (strain CBS 339.88)</name>
    <dbReference type="NCBI Taxonomy" id="685588"/>
    <lineage>
        <taxon>Eukaryota</taxon>
        <taxon>Fungi</taxon>
        <taxon>Dikarya</taxon>
        <taxon>Basidiomycota</taxon>
        <taxon>Agaricomycotina</taxon>
        <taxon>Agaricomycetes</taxon>
        <taxon>Agaricomycetidae</taxon>
        <taxon>Agaricales</taxon>
        <taxon>Agaricineae</taxon>
        <taxon>Strophariaceae</taxon>
        <taxon>Galerina</taxon>
    </lineage>
</organism>
<name>A0A067TDC1_GALM3</name>
<dbReference type="OrthoDB" id="2119228at2759"/>
<evidence type="ECO:0000313" key="4">
    <source>
        <dbReference type="EMBL" id="KDR81220.1"/>
    </source>
</evidence>
<sequence length="126" mass="13122">MHLINLAAFSLAYFAAVSGRVIDSPVQRDVDIAAHQLKRDCVSGAAPWAQCGGIGFTGPTVCAFNITCTYSNPYHSQCLPPDSSVTYPVVGSYGQCGGPGYSGPTACLCGWSCQFVNSGFSTCQPA</sequence>
<evidence type="ECO:0000256" key="2">
    <source>
        <dbReference type="SAM" id="SignalP"/>
    </source>
</evidence>
<feature type="chain" id="PRO_5001649318" description="CBM1 domain-containing protein" evidence="2">
    <location>
        <begin position="20"/>
        <end position="126"/>
    </location>
</feature>
<dbReference type="SUPFAM" id="SSF57180">
    <property type="entry name" value="Cellulose-binding domain"/>
    <property type="match status" value="2"/>
</dbReference>
<dbReference type="EMBL" id="KL142371">
    <property type="protein sequence ID" value="KDR81220.1"/>
    <property type="molecule type" value="Genomic_DNA"/>
</dbReference>
<dbReference type="InterPro" id="IPR035971">
    <property type="entry name" value="CBD_sf"/>
</dbReference>
<evidence type="ECO:0000259" key="3">
    <source>
        <dbReference type="PROSITE" id="PS51164"/>
    </source>
</evidence>
<dbReference type="GO" id="GO:0030248">
    <property type="term" value="F:cellulose binding"/>
    <property type="evidence" value="ECO:0007669"/>
    <property type="project" value="InterPro"/>
</dbReference>
<dbReference type="Proteomes" id="UP000027222">
    <property type="component" value="Unassembled WGS sequence"/>
</dbReference>
<protein>
    <recommendedName>
        <fullName evidence="3">CBM1 domain-containing protein</fullName>
    </recommendedName>
</protein>
<evidence type="ECO:0000256" key="1">
    <source>
        <dbReference type="ARBA" id="ARBA00022729"/>
    </source>
</evidence>
<proteinExistence type="predicted"/>
<feature type="domain" description="CBM1" evidence="3">
    <location>
        <begin position="88"/>
        <end position="124"/>
    </location>
</feature>
<dbReference type="InterPro" id="IPR000254">
    <property type="entry name" value="CBD"/>
</dbReference>
<dbReference type="STRING" id="685588.A0A067TDC1"/>
<feature type="signal peptide" evidence="2">
    <location>
        <begin position="1"/>
        <end position="19"/>
    </location>
</feature>
<keyword evidence="5" id="KW-1185">Reference proteome</keyword>
<reference evidence="5" key="1">
    <citation type="journal article" date="2014" name="Proc. Natl. Acad. Sci. U.S.A.">
        <title>Extensive sampling of basidiomycete genomes demonstrates inadequacy of the white-rot/brown-rot paradigm for wood decay fungi.</title>
        <authorList>
            <person name="Riley R."/>
            <person name="Salamov A.A."/>
            <person name="Brown D.W."/>
            <person name="Nagy L.G."/>
            <person name="Floudas D."/>
            <person name="Held B.W."/>
            <person name="Levasseur A."/>
            <person name="Lombard V."/>
            <person name="Morin E."/>
            <person name="Otillar R."/>
            <person name="Lindquist E.A."/>
            <person name="Sun H."/>
            <person name="LaButti K.M."/>
            <person name="Schmutz J."/>
            <person name="Jabbour D."/>
            <person name="Luo H."/>
            <person name="Baker S.E."/>
            <person name="Pisabarro A.G."/>
            <person name="Walton J.D."/>
            <person name="Blanchette R.A."/>
            <person name="Henrissat B."/>
            <person name="Martin F."/>
            <person name="Cullen D."/>
            <person name="Hibbett D.S."/>
            <person name="Grigoriev I.V."/>
        </authorList>
    </citation>
    <scope>NUCLEOTIDE SEQUENCE [LARGE SCALE GENOMIC DNA]</scope>
    <source>
        <strain evidence="5">CBS 339.88</strain>
    </source>
</reference>
<dbReference type="SMART" id="SM00236">
    <property type="entry name" value="fCBD"/>
    <property type="match status" value="2"/>
</dbReference>
<accession>A0A067TDC1</accession>
<feature type="domain" description="CBM1" evidence="3">
    <location>
        <begin position="43"/>
        <end position="79"/>
    </location>
</feature>